<keyword evidence="3" id="KW-1185">Reference proteome</keyword>
<dbReference type="AlphaFoldDB" id="A0A8X6MJL1"/>
<name>A0A8X6MJL1_NEPPI</name>
<dbReference type="Proteomes" id="UP000887013">
    <property type="component" value="Unassembled WGS sequence"/>
</dbReference>
<organism evidence="2 3">
    <name type="scientific">Nephila pilipes</name>
    <name type="common">Giant wood spider</name>
    <name type="synonym">Nephila maculata</name>
    <dbReference type="NCBI Taxonomy" id="299642"/>
    <lineage>
        <taxon>Eukaryota</taxon>
        <taxon>Metazoa</taxon>
        <taxon>Ecdysozoa</taxon>
        <taxon>Arthropoda</taxon>
        <taxon>Chelicerata</taxon>
        <taxon>Arachnida</taxon>
        <taxon>Araneae</taxon>
        <taxon>Araneomorphae</taxon>
        <taxon>Entelegynae</taxon>
        <taxon>Araneoidea</taxon>
        <taxon>Nephilidae</taxon>
        <taxon>Nephila</taxon>
    </lineage>
</organism>
<evidence type="ECO:0000256" key="1">
    <source>
        <dbReference type="SAM" id="MobiDB-lite"/>
    </source>
</evidence>
<protein>
    <submittedName>
        <fullName evidence="2">Uncharacterized protein</fullName>
    </submittedName>
</protein>
<comment type="caution">
    <text evidence="2">The sequence shown here is derived from an EMBL/GenBank/DDBJ whole genome shotgun (WGS) entry which is preliminary data.</text>
</comment>
<evidence type="ECO:0000313" key="2">
    <source>
        <dbReference type="EMBL" id="GFS64252.1"/>
    </source>
</evidence>
<evidence type="ECO:0000313" key="3">
    <source>
        <dbReference type="Proteomes" id="UP000887013"/>
    </source>
</evidence>
<feature type="region of interest" description="Disordered" evidence="1">
    <location>
        <begin position="1"/>
        <end position="22"/>
    </location>
</feature>
<accession>A0A8X6MJL1</accession>
<proteinExistence type="predicted"/>
<dbReference type="EMBL" id="BMAW01048119">
    <property type="protein sequence ID" value="GFS64252.1"/>
    <property type="molecule type" value="Genomic_DNA"/>
</dbReference>
<reference evidence="2" key="1">
    <citation type="submission" date="2020-08" db="EMBL/GenBank/DDBJ databases">
        <title>Multicomponent nature underlies the extraordinary mechanical properties of spider dragline silk.</title>
        <authorList>
            <person name="Kono N."/>
            <person name="Nakamura H."/>
            <person name="Mori M."/>
            <person name="Yoshida Y."/>
            <person name="Ohtoshi R."/>
            <person name="Malay A.D."/>
            <person name="Moran D.A.P."/>
            <person name="Tomita M."/>
            <person name="Numata K."/>
            <person name="Arakawa K."/>
        </authorList>
    </citation>
    <scope>NUCLEOTIDE SEQUENCE</scope>
</reference>
<gene>
    <name evidence="2" type="ORF">NPIL_418381</name>
</gene>
<sequence>MPLIRSRHDRTTLRITSSKDPEQNKFHEHDFGFLYDSCKHLNIKIPEIFQEEHMNEQSVEPLEYSSLSSLKLSGGNEDGLPEIQ</sequence>
<feature type="compositionally biased region" description="Basic and acidic residues" evidence="1">
    <location>
        <begin position="9"/>
        <end position="22"/>
    </location>
</feature>